<gene>
    <name evidence="1" type="ORF">BG944_003352</name>
    <name evidence="2" type="ORF">NCTC8009_05432</name>
    <name evidence="3" type="ORF">NCTC8333_02151</name>
</gene>
<dbReference type="Proteomes" id="UP000521994">
    <property type="component" value="Unassembled WGS sequence"/>
</dbReference>
<organism evidence="1 6">
    <name type="scientific">Escherichia coli</name>
    <dbReference type="NCBI Taxonomy" id="562"/>
    <lineage>
        <taxon>Bacteria</taxon>
        <taxon>Pseudomonadati</taxon>
        <taxon>Pseudomonadota</taxon>
        <taxon>Gammaproteobacteria</taxon>
        <taxon>Enterobacterales</taxon>
        <taxon>Enterobacteriaceae</taxon>
        <taxon>Escherichia</taxon>
    </lineage>
</organism>
<dbReference type="RefSeq" id="WP_000671519.1">
    <property type="nucleotide sequence ID" value="NZ_BFZT01000150.1"/>
</dbReference>
<dbReference type="AlphaFoldDB" id="A0A0F3TAS7"/>
<dbReference type="EMBL" id="UGFE01000002">
    <property type="protein sequence ID" value="STM23234.1"/>
    <property type="molecule type" value="Genomic_DNA"/>
</dbReference>
<evidence type="ECO:0000313" key="2">
    <source>
        <dbReference type="EMBL" id="SQD04889.1"/>
    </source>
</evidence>
<evidence type="ECO:0000313" key="1">
    <source>
        <dbReference type="EMBL" id="EFI0214151.1"/>
    </source>
</evidence>
<protein>
    <submittedName>
        <fullName evidence="1">Uncharacterized protein</fullName>
    </submittedName>
</protein>
<sequence>MKFNVFFKKDHGSHWVLSDGSPLFESPLFETRPKAIDDLENFVGLMESPIFIKAGDDINSGDTENCPSVVISLKQHESLWGWELFISKNGQLSKVTESSGNGFDSLELAKQSAQFFINAIIDAPILDQADVAIPGMHFSKSFEETHHIGDIHPSSKWFK</sequence>
<evidence type="ECO:0000313" key="3">
    <source>
        <dbReference type="EMBL" id="STM23234.1"/>
    </source>
</evidence>
<name>A0A0F3TAS7_ECOLX</name>
<evidence type="ECO:0000313" key="6">
    <source>
        <dbReference type="Proteomes" id="UP000521994"/>
    </source>
</evidence>
<reference evidence="4 5" key="1">
    <citation type="submission" date="2018-06" db="EMBL/GenBank/DDBJ databases">
        <authorList>
            <consortium name="Pathogen Informatics"/>
            <person name="Doyle S."/>
        </authorList>
    </citation>
    <scope>NUCLEOTIDE SEQUENCE [LARGE SCALE GENOMIC DNA]</scope>
    <source>
        <strain evidence="2 4">NCTC8009</strain>
        <strain evidence="3 5">NCTC8333</strain>
    </source>
</reference>
<dbReference type="Proteomes" id="UP000250991">
    <property type="component" value="Unassembled WGS sequence"/>
</dbReference>
<dbReference type="EMBL" id="AASXRC010000017">
    <property type="protein sequence ID" value="EFI0214151.1"/>
    <property type="molecule type" value="Genomic_DNA"/>
</dbReference>
<reference evidence="1 6" key="2">
    <citation type="submission" date="2020-02" db="EMBL/GenBank/DDBJ databases">
        <authorList>
            <consortium name="PulseNet: The National Subtyping Network for Foodborne Disease Surveillance"/>
            <person name="Tarr C.L."/>
            <person name="Trees E."/>
            <person name="Katz L.S."/>
            <person name="Carleton-Romer H.A."/>
            <person name="Stroika S."/>
            <person name="Kucerova Z."/>
            <person name="Roache K.F."/>
            <person name="Sabol A.L."/>
            <person name="Besser J."/>
            <person name="Gerner-Smidt P."/>
        </authorList>
    </citation>
    <scope>NUCLEOTIDE SEQUENCE [LARGE SCALE GENOMIC DNA]</scope>
    <source>
        <strain evidence="1 6">2014C-3796</strain>
    </source>
</reference>
<evidence type="ECO:0000313" key="5">
    <source>
        <dbReference type="Proteomes" id="UP000254718"/>
    </source>
</evidence>
<dbReference type="Proteomes" id="UP000254718">
    <property type="component" value="Unassembled WGS sequence"/>
</dbReference>
<accession>A0A0F3TAS7</accession>
<evidence type="ECO:0000313" key="4">
    <source>
        <dbReference type="Proteomes" id="UP000250991"/>
    </source>
</evidence>
<dbReference type="EMBL" id="UARW01000010">
    <property type="protein sequence ID" value="SQD04889.1"/>
    <property type="molecule type" value="Genomic_DNA"/>
</dbReference>
<proteinExistence type="predicted"/>